<feature type="compositionally biased region" description="Low complexity" evidence="6">
    <location>
        <begin position="314"/>
        <end position="333"/>
    </location>
</feature>
<keyword evidence="10" id="KW-1185">Reference proteome</keyword>
<comment type="subcellular location">
    <subcellularLocation>
        <location evidence="1">Membrane</location>
        <topology evidence="1">Multi-pass membrane protein</topology>
    </subcellularLocation>
</comment>
<keyword evidence="2 5" id="KW-0812">Transmembrane</keyword>
<evidence type="ECO:0000256" key="3">
    <source>
        <dbReference type="ARBA" id="ARBA00022989"/>
    </source>
</evidence>
<dbReference type="GO" id="GO:0046513">
    <property type="term" value="P:ceramide biosynthetic process"/>
    <property type="evidence" value="ECO:0007669"/>
    <property type="project" value="InterPro"/>
</dbReference>
<dbReference type="InterPro" id="IPR006634">
    <property type="entry name" value="TLC-dom"/>
</dbReference>
<accession>A0A2P6V5I9</accession>
<proteinExistence type="predicted"/>
<feature type="transmembrane region" description="Helical" evidence="7">
    <location>
        <begin position="257"/>
        <end position="276"/>
    </location>
</feature>
<dbReference type="GO" id="GO:0005789">
    <property type="term" value="C:endoplasmic reticulum membrane"/>
    <property type="evidence" value="ECO:0007669"/>
    <property type="project" value="UniProtKB-SubCell"/>
</dbReference>
<dbReference type="OrthoDB" id="506011at2759"/>
<feature type="domain" description="TLC" evidence="8">
    <location>
        <begin position="84"/>
        <end position="289"/>
    </location>
</feature>
<dbReference type="GO" id="GO:0050291">
    <property type="term" value="F:sphingosine N-acyltransferase activity"/>
    <property type="evidence" value="ECO:0007669"/>
    <property type="project" value="InterPro"/>
</dbReference>
<dbReference type="EMBL" id="LHPF02000027">
    <property type="protein sequence ID" value="PSC69361.1"/>
    <property type="molecule type" value="Genomic_DNA"/>
</dbReference>
<dbReference type="PROSITE" id="PS50922">
    <property type="entry name" value="TLC"/>
    <property type="match status" value="1"/>
</dbReference>
<dbReference type="InterPro" id="IPR016439">
    <property type="entry name" value="Lag1/Lac1-like"/>
</dbReference>
<name>A0A2P6V5I9_9CHLO</name>
<dbReference type="SMART" id="SM00724">
    <property type="entry name" value="TLC"/>
    <property type="match status" value="1"/>
</dbReference>
<feature type="transmembrane region" description="Helical" evidence="7">
    <location>
        <begin position="216"/>
        <end position="237"/>
    </location>
</feature>
<evidence type="ECO:0000256" key="7">
    <source>
        <dbReference type="SAM" id="Phobius"/>
    </source>
</evidence>
<dbReference type="STRING" id="554055.A0A2P6V5I9"/>
<feature type="transmembrane region" description="Helical" evidence="7">
    <location>
        <begin position="86"/>
        <end position="104"/>
    </location>
</feature>
<keyword evidence="3 7" id="KW-1133">Transmembrane helix</keyword>
<gene>
    <name evidence="9" type="ORF">C2E20_7134</name>
</gene>
<dbReference type="PANTHER" id="PTHR12560:SF0">
    <property type="entry name" value="LD18904P"/>
    <property type="match status" value="1"/>
</dbReference>
<reference evidence="9 10" key="1">
    <citation type="journal article" date="2018" name="Plant J.">
        <title>Genome sequences of Chlorella sorokiniana UTEX 1602 and Micractinium conductrix SAG 241.80: implications to maltose excretion by a green alga.</title>
        <authorList>
            <person name="Arriola M.B."/>
            <person name="Velmurugan N."/>
            <person name="Zhang Y."/>
            <person name="Plunkett M.H."/>
            <person name="Hondzo H."/>
            <person name="Barney B.M."/>
        </authorList>
    </citation>
    <scope>NUCLEOTIDE SEQUENCE [LARGE SCALE GENOMIC DNA]</scope>
    <source>
        <strain evidence="9 10">SAG 241.80</strain>
    </source>
</reference>
<evidence type="ECO:0000256" key="1">
    <source>
        <dbReference type="ARBA" id="ARBA00004141"/>
    </source>
</evidence>
<evidence type="ECO:0000256" key="5">
    <source>
        <dbReference type="PROSITE-ProRule" id="PRU00205"/>
    </source>
</evidence>
<dbReference type="Proteomes" id="UP000239649">
    <property type="component" value="Unassembled WGS sequence"/>
</dbReference>
<sequence length="357" mass="38354">MVQAAWGPVLPWLLAGSQRPEYAAAQAALATNELGWQAGAVGRLLAGLIVARYAFNAALRGPTARLAARRGDSPGHRDGTRLLEEIWVTAGNLVILGAALFVMLRRNGGCWWLSTSTCLAGWPSLPTEAAVLRYYSLELAWYLHMLLKPVLRYGLPDGRDMLLHHCATLTLIVASYGTNLTRMGVLVLALFAVSNPLLHIAKICNQLSLGPMKIGGFVVFAAAFFVTRVLLAPWAVLKVAAVDTMRVMPYAREDFPTWWWGINVLLAVLYLMQLLWMKGIFRVLRSAAQHGSQAASAMSAKVDPAKRYADAHAEPAGPAGAAATAAPPAGSAPSLRQRLPRTPSPVEPPALSPSPAQ</sequence>
<feature type="compositionally biased region" description="Pro residues" evidence="6">
    <location>
        <begin position="342"/>
        <end position="357"/>
    </location>
</feature>
<organism evidence="9 10">
    <name type="scientific">Micractinium conductrix</name>
    <dbReference type="NCBI Taxonomy" id="554055"/>
    <lineage>
        <taxon>Eukaryota</taxon>
        <taxon>Viridiplantae</taxon>
        <taxon>Chlorophyta</taxon>
        <taxon>core chlorophytes</taxon>
        <taxon>Trebouxiophyceae</taxon>
        <taxon>Chlorellales</taxon>
        <taxon>Chlorellaceae</taxon>
        <taxon>Chlorella clade</taxon>
        <taxon>Micractinium</taxon>
    </lineage>
</organism>
<evidence type="ECO:0000256" key="6">
    <source>
        <dbReference type="SAM" id="MobiDB-lite"/>
    </source>
</evidence>
<evidence type="ECO:0000313" key="9">
    <source>
        <dbReference type="EMBL" id="PSC69361.1"/>
    </source>
</evidence>
<evidence type="ECO:0000259" key="8">
    <source>
        <dbReference type="PROSITE" id="PS50922"/>
    </source>
</evidence>
<evidence type="ECO:0000256" key="4">
    <source>
        <dbReference type="ARBA" id="ARBA00023136"/>
    </source>
</evidence>
<dbReference type="AlphaFoldDB" id="A0A2P6V5I9"/>
<keyword evidence="4 5" id="KW-0472">Membrane</keyword>
<evidence type="ECO:0000256" key="2">
    <source>
        <dbReference type="ARBA" id="ARBA00022692"/>
    </source>
</evidence>
<feature type="region of interest" description="Disordered" evidence="6">
    <location>
        <begin position="306"/>
        <end position="357"/>
    </location>
</feature>
<dbReference type="Pfam" id="PF03798">
    <property type="entry name" value="TRAM_LAG1_CLN8"/>
    <property type="match status" value="1"/>
</dbReference>
<dbReference type="PANTHER" id="PTHR12560">
    <property type="entry name" value="LONGEVITY ASSURANCE FACTOR 1 LAG1"/>
    <property type="match status" value="1"/>
</dbReference>
<comment type="caution">
    <text evidence="9">The sequence shown here is derived from an EMBL/GenBank/DDBJ whole genome shotgun (WGS) entry which is preliminary data.</text>
</comment>
<protein>
    <submittedName>
        <fullName evidence="9">Ceramide synthase 5</fullName>
    </submittedName>
</protein>
<evidence type="ECO:0000313" key="10">
    <source>
        <dbReference type="Proteomes" id="UP000239649"/>
    </source>
</evidence>
<feature type="transmembrane region" description="Helical" evidence="7">
    <location>
        <begin position="184"/>
        <end position="204"/>
    </location>
</feature>